<evidence type="ECO:0000313" key="4">
    <source>
        <dbReference type="Proteomes" id="UP000318709"/>
    </source>
</evidence>
<reference evidence="3 4" key="1">
    <citation type="submission" date="2019-03" db="EMBL/GenBank/DDBJ databases">
        <title>The complete genome sequence of Swingsia_sp. F3b2 LMG30590(T).</title>
        <authorList>
            <person name="Chua K.-O."/>
            <person name="Chan K.-G."/>
            <person name="See-Too W.-S."/>
        </authorList>
    </citation>
    <scope>NUCLEOTIDE SEQUENCE [LARGE SCALE GENOMIC DNA]</scope>
    <source>
        <strain evidence="3 4">F3b2</strain>
    </source>
</reference>
<name>A0A4Y6UB56_9PROT</name>
<protein>
    <submittedName>
        <fullName evidence="3">Uncharacterized protein</fullName>
    </submittedName>
</protein>
<dbReference type="RefSeq" id="WP_141443884.1">
    <property type="nucleotide sequence ID" value="NZ_CP038231.1"/>
</dbReference>
<keyword evidence="2" id="KW-0732">Signal</keyword>
<dbReference type="KEGG" id="swf:E3E12_08230"/>
<feature type="compositionally biased region" description="Low complexity" evidence="1">
    <location>
        <begin position="85"/>
        <end position="95"/>
    </location>
</feature>
<evidence type="ECO:0000256" key="1">
    <source>
        <dbReference type="SAM" id="MobiDB-lite"/>
    </source>
</evidence>
<dbReference type="EMBL" id="CP038231">
    <property type="protein sequence ID" value="QDH14180.1"/>
    <property type="molecule type" value="Genomic_DNA"/>
</dbReference>
<accession>A0A4Y6UB56</accession>
<gene>
    <name evidence="3" type="ORF">E3E12_08230</name>
</gene>
<organism evidence="3 4">
    <name type="scientific">Formicincola oecophyllae</name>
    <dbReference type="NCBI Taxonomy" id="2558361"/>
    <lineage>
        <taxon>Bacteria</taxon>
        <taxon>Pseudomonadati</taxon>
        <taxon>Pseudomonadota</taxon>
        <taxon>Alphaproteobacteria</taxon>
        <taxon>Acetobacterales</taxon>
        <taxon>Acetobacteraceae</taxon>
        <taxon>Formicincola</taxon>
    </lineage>
</organism>
<dbReference type="AlphaFoldDB" id="A0A4Y6UB56"/>
<evidence type="ECO:0000313" key="3">
    <source>
        <dbReference type="EMBL" id="QDH14180.1"/>
    </source>
</evidence>
<dbReference type="OrthoDB" id="30052at2"/>
<sequence length="454" mass="48544">MTTPHRILAWLAAGAATLALAPAVRAQVISAQEASPAYGQDDDGDSAMDAPFIAGVTHPRGRLYDVVVGVDTVLLGNKGAGVQGRGKAQRGQGQAHTQGPKRQFLPMWRVSSLMDRSALIGEPDLVPTLVFRQYRDDEAPQTISINIARGGPDLPSCHHQADFTPILVTIKGDPTDYLDPTLIHQGACIPAHGRAHVPFTVPGPHGGHYMLAIGLATADGLAPSRRGGSTAVYSPRDLAAEKRERDSGSGADLRLARVPYGFVFSRPVIAALTAPAAKAFAPLTDTPLRTRSRPEGVQIDALRFSPWVERAGKHYVGWNYATPLMGAFEWNPPVATSATVSSVLWNGVRVTAEEVGYCQAPDVPAWRFTAVDAQGEGGAEVATEGDQDLMPDDNTMERYQNHSSVSATICASYGGPPVELAFPTASGQGENILFFLPRRHPTLVPARHAPQRRR</sequence>
<keyword evidence="4" id="KW-1185">Reference proteome</keyword>
<proteinExistence type="predicted"/>
<feature type="region of interest" description="Disordered" evidence="1">
    <location>
        <begin position="80"/>
        <end position="99"/>
    </location>
</feature>
<feature type="chain" id="PRO_5021287517" evidence="2">
    <location>
        <begin position="27"/>
        <end position="454"/>
    </location>
</feature>
<evidence type="ECO:0000256" key="2">
    <source>
        <dbReference type="SAM" id="SignalP"/>
    </source>
</evidence>
<dbReference type="Proteomes" id="UP000318709">
    <property type="component" value="Chromosome"/>
</dbReference>
<feature type="signal peptide" evidence="2">
    <location>
        <begin position="1"/>
        <end position="26"/>
    </location>
</feature>